<dbReference type="InterPro" id="IPR036388">
    <property type="entry name" value="WH-like_DNA-bd_sf"/>
</dbReference>
<evidence type="ECO:0000313" key="3">
    <source>
        <dbReference type="Proteomes" id="UP000578449"/>
    </source>
</evidence>
<dbReference type="RefSeq" id="WP_221337133.1">
    <property type="nucleotide sequence ID" value="NZ_BAABIX010000012.1"/>
</dbReference>
<dbReference type="AlphaFoldDB" id="A0A840PDJ8"/>
<accession>A0A840PDJ8</accession>
<dbReference type="SUPFAM" id="SSF46785">
    <property type="entry name" value="Winged helix' DNA-binding domain"/>
    <property type="match status" value="1"/>
</dbReference>
<sequence length="306" mass="35118">MRFDTFDEVISLSRLLEIQITTWVNGKNVDRFRQQIDRRPVTRRGETIMWQQLVEAGLDPKDAHFYLAVLRRGRATVAEAAREANVSRTSGYDIARRLQARGLVSRVESDPGESEDLRTRSHLVAGDPVQLQEEWAMRRRVLDDLVPQLRALFSASRARPKVRYLEGAQGIRTALFETLEWDSPIRGILSMRDLMTVPGESAMADYIAGRRERELVLKVIRTRDHDWPGGWLTSARDYRVVKHAPTEYEFTMTSVIGSREVVTLSSARETFAMVIESEEYAEMQRNFFEVLWRVSTDADNDGTGIP</sequence>
<organism evidence="2 3">
    <name type="scientific">Thermocatellispora tengchongensis</name>
    <dbReference type="NCBI Taxonomy" id="1073253"/>
    <lineage>
        <taxon>Bacteria</taxon>
        <taxon>Bacillati</taxon>
        <taxon>Actinomycetota</taxon>
        <taxon>Actinomycetes</taxon>
        <taxon>Streptosporangiales</taxon>
        <taxon>Streptosporangiaceae</taxon>
        <taxon>Thermocatellispora</taxon>
    </lineage>
</organism>
<proteinExistence type="predicted"/>
<dbReference type="Gene3D" id="1.10.10.10">
    <property type="entry name" value="Winged helix-like DNA-binding domain superfamily/Winged helix DNA-binding domain"/>
    <property type="match status" value="1"/>
</dbReference>
<dbReference type="PANTHER" id="PTHR34293">
    <property type="entry name" value="HTH-TYPE TRANSCRIPTIONAL REGULATOR TRMBL2"/>
    <property type="match status" value="1"/>
</dbReference>
<evidence type="ECO:0000313" key="2">
    <source>
        <dbReference type="EMBL" id="MBB5137282.1"/>
    </source>
</evidence>
<keyword evidence="3" id="KW-1185">Reference proteome</keyword>
<dbReference type="Pfam" id="PF01978">
    <property type="entry name" value="TrmB"/>
    <property type="match status" value="1"/>
</dbReference>
<reference evidence="2 3" key="1">
    <citation type="submission" date="2020-08" db="EMBL/GenBank/DDBJ databases">
        <title>Genomic Encyclopedia of Type Strains, Phase IV (KMG-IV): sequencing the most valuable type-strain genomes for metagenomic binning, comparative biology and taxonomic classification.</title>
        <authorList>
            <person name="Goeker M."/>
        </authorList>
    </citation>
    <scope>NUCLEOTIDE SEQUENCE [LARGE SCALE GENOMIC DNA]</scope>
    <source>
        <strain evidence="2 3">DSM 45615</strain>
    </source>
</reference>
<dbReference type="InterPro" id="IPR051797">
    <property type="entry name" value="TrmB-like"/>
</dbReference>
<protein>
    <submittedName>
        <fullName evidence="2">Sugar-specific transcriptional regulator TrmB</fullName>
    </submittedName>
</protein>
<dbReference type="InterPro" id="IPR002831">
    <property type="entry name" value="Tscrpt_reg_TrmB_N"/>
</dbReference>
<comment type="caution">
    <text evidence="2">The sequence shown here is derived from an EMBL/GenBank/DDBJ whole genome shotgun (WGS) entry which is preliminary data.</text>
</comment>
<dbReference type="PANTHER" id="PTHR34293:SF1">
    <property type="entry name" value="HTH-TYPE TRANSCRIPTIONAL REGULATOR TRMBL2"/>
    <property type="match status" value="1"/>
</dbReference>
<evidence type="ECO:0000259" key="1">
    <source>
        <dbReference type="Pfam" id="PF01978"/>
    </source>
</evidence>
<gene>
    <name evidence="2" type="ORF">HNP84_007034</name>
</gene>
<feature type="domain" description="Transcription regulator TrmB N-terminal" evidence="1">
    <location>
        <begin position="56"/>
        <end position="111"/>
    </location>
</feature>
<name>A0A840PDJ8_9ACTN</name>
<dbReference type="Proteomes" id="UP000578449">
    <property type="component" value="Unassembled WGS sequence"/>
</dbReference>
<dbReference type="InterPro" id="IPR036390">
    <property type="entry name" value="WH_DNA-bd_sf"/>
</dbReference>
<dbReference type="EMBL" id="JACHGN010000017">
    <property type="protein sequence ID" value="MBB5137282.1"/>
    <property type="molecule type" value="Genomic_DNA"/>
</dbReference>